<gene>
    <name evidence="2" type="ORF">PPROV_001025600</name>
</gene>
<feature type="region of interest" description="Disordered" evidence="1">
    <location>
        <begin position="127"/>
        <end position="171"/>
    </location>
</feature>
<evidence type="ECO:0000313" key="2">
    <source>
        <dbReference type="EMBL" id="GHP11528.1"/>
    </source>
</evidence>
<keyword evidence="3" id="KW-1185">Reference proteome</keyword>
<sequence>MNVGSISTPSHGTRQEFLNIVGRDGSGEPPSTADGANDGAAPSDERDGGPSASSTVASASPTVSVVEPHWLLDAIPIEPQPAPAPPPDPNEVFVAAADWGIPAAARSQGAKATMFPRHASKTVHELALGKTLPKLPRDRAYRPPRVRSPALENETPRNRNPDQLLPPMRGA</sequence>
<organism evidence="2 3">
    <name type="scientific">Pycnococcus provasolii</name>
    <dbReference type="NCBI Taxonomy" id="41880"/>
    <lineage>
        <taxon>Eukaryota</taxon>
        <taxon>Viridiplantae</taxon>
        <taxon>Chlorophyta</taxon>
        <taxon>Pseudoscourfieldiophyceae</taxon>
        <taxon>Pseudoscourfieldiales</taxon>
        <taxon>Pycnococcaceae</taxon>
        <taxon>Pycnococcus</taxon>
    </lineage>
</organism>
<dbReference type="EMBL" id="BNJQ01000035">
    <property type="protein sequence ID" value="GHP11528.1"/>
    <property type="molecule type" value="Genomic_DNA"/>
</dbReference>
<evidence type="ECO:0000313" key="3">
    <source>
        <dbReference type="Proteomes" id="UP000660262"/>
    </source>
</evidence>
<proteinExistence type="predicted"/>
<dbReference type="AlphaFoldDB" id="A0A830HX51"/>
<evidence type="ECO:0000256" key="1">
    <source>
        <dbReference type="SAM" id="MobiDB-lite"/>
    </source>
</evidence>
<protein>
    <submittedName>
        <fullName evidence="2">Uncharacterized protein</fullName>
    </submittedName>
</protein>
<feature type="region of interest" description="Disordered" evidence="1">
    <location>
        <begin position="1"/>
        <end position="62"/>
    </location>
</feature>
<dbReference type="Proteomes" id="UP000660262">
    <property type="component" value="Unassembled WGS sequence"/>
</dbReference>
<name>A0A830HX51_9CHLO</name>
<accession>A0A830HX51</accession>
<feature type="compositionally biased region" description="Low complexity" evidence="1">
    <location>
        <begin position="50"/>
        <end position="62"/>
    </location>
</feature>
<reference evidence="2" key="1">
    <citation type="submission" date="2020-10" db="EMBL/GenBank/DDBJ databases">
        <title>Unveiling of a novel bifunctional photoreceptor, Dualchrome1, isolated from a cosmopolitan green alga.</title>
        <authorList>
            <person name="Suzuki S."/>
            <person name="Kawachi M."/>
        </authorList>
    </citation>
    <scope>NUCLEOTIDE SEQUENCE</scope>
    <source>
        <strain evidence="2">NIES 2893</strain>
    </source>
</reference>
<comment type="caution">
    <text evidence="2">The sequence shown here is derived from an EMBL/GenBank/DDBJ whole genome shotgun (WGS) entry which is preliminary data.</text>
</comment>
<feature type="compositionally biased region" description="Polar residues" evidence="1">
    <location>
        <begin position="1"/>
        <end position="12"/>
    </location>
</feature>